<sequence length="62" mass="6749">MVCLTSYIVITNIVRRVKMKSNFMEMIGCGLFSHPGNFDLRTGARLITRAAAGSGMSPDGRV</sequence>
<dbReference type="Proteomes" id="UP000092154">
    <property type="component" value="Unassembled WGS sequence"/>
</dbReference>
<dbReference type="AlphaFoldDB" id="A0A1B7MQU2"/>
<keyword evidence="2" id="KW-1185">Reference proteome</keyword>
<proteinExistence type="predicted"/>
<accession>A0A1B7MQU2</accession>
<name>A0A1B7MQU2_9AGAM</name>
<evidence type="ECO:0000313" key="2">
    <source>
        <dbReference type="Proteomes" id="UP000092154"/>
    </source>
</evidence>
<organism evidence="1 2">
    <name type="scientific">Rhizopogon vinicolor AM-OR11-026</name>
    <dbReference type="NCBI Taxonomy" id="1314800"/>
    <lineage>
        <taxon>Eukaryota</taxon>
        <taxon>Fungi</taxon>
        <taxon>Dikarya</taxon>
        <taxon>Basidiomycota</taxon>
        <taxon>Agaricomycotina</taxon>
        <taxon>Agaricomycetes</taxon>
        <taxon>Agaricomycetidae</taxon>
        <taxon>Boletales</taxon>
        <taxon>Suillineae</taxon>
        <taxon>Rhizopogonaceae</taxon>
        <taxon>Rhizopogon</taxon>
    </lineage>
</organism>
<gene>
    <name evidence="1" type="ORF">K503DRAFT_774002</name>
</gene>
<evidence type="ECO:0000313" key="1">
    <source>
        <dbReference type="EMBL" id="OAX34957.1"/>
    </source>
</evidence>
<dbReference type="EMBL" id="KV448548">
    <property type="protein sequence ID" value="OAX34957.1"/>
    <property type="molecule type" value="Genomic_DNA"/>
</dbReference>
<reference evidence="1 2" key="1">
    <citation type="submission" date="2016-06" db="EMBL/GenBank/DDBJ databases">
        <title>Comparative genomics of the ectomycorrhizal sister species Rhizopogon vinicolor and Rhizopogon vesiculosus (Basidiomycota: Boletales) reveals a divergence of the mating type B locus.</title>
        <authorList>
            <consortium name="DOE Joint Genome Institute"/>
            <person name="Mujic A.B."/>
            <person name="Kuo A."/>
            <person name="Tritt A."/>
            <person name="Lipzen A."/>
            <person name="Chen C."/>
            <person name="Johnson J."/>
            <person name="Sharma A."/>
            <person name="Barry K."/>
            <person name="Grigoriev I.V."/>
            <person name="Spatafora J.W."/>
        </authorList>
    </citation>
    <scope>NUCLEOTIDE SEQUENCE [LARGE SCALE GENOMIC DNA]</scope>
    <source>
        <strain evidence="1 2">AM-OR11-026</strain>
    </source>
</reference>
<dbReference type="InParanoid" id="A0A1B7MQU2"/>
<protein>
    <submittedName>
        <fullName evidence="1">Uncharacterized protein</fullName>
    </submittedName>
</protein>